<gene>
    <name evidence="3" type="ORF">AV274_0236</name>
</gene>
<sequence length="415" mass="45230">MQVLGCGERCASRMASILFVSATQSHRVVGLRLYSTYESRTQKRSMNSSSECVSQYVEHDRFVFGEFHRGRRRQLFYNKIANEITPKQHPSFSTSRLSLRSVASLLKTTCADVFLPWNYPSSTRGNYLPYTLWTSVAVVFSSTASVFSTQSLLIAAGMSAGAAPMAAAINWVLKDGIGQLGGVAFAALVSSRFDADSRGWWLFSSCLLEVSTWLEVLSLFAPHHFLLYGSIANLGKIISGLAGSATRAGIRYGFVNAHNMSDLTAKEGAQVMTTSLLGTAFGLLLSSVCPLHTVVATLATCVTISSCSLLSVYRALQAVAIPTINYQRGELLMRHFLATGEVLAPEVVAKQERFLLPNLDVEGNDFPVVMGVSLVTGMGGRKSMEEVRQCLRVFQAEQYVVSQCDYVRSGNGSEQ</sequence>
<dbReference type="Pfam" id="PF04884">
    <property type="entry name" value="UVB_sens_prot"/>
    <property type="match status" value="1"/>
</dbReference>
<feature type="domain" description="Protein root UVB sensitive/RUS" evidence="2">
    <location>
        <begin position="106"/>
        <end position="339"/>
    </location>
</feature>
<comment type="similarity">
    <text evidence="1">Belongs to the RUS1 family.</text>
</comment>
<keyword evidence="4" id="KW-1185">Reference proteome</keyword>
<dbReference type="AlphaFoldDB" id="A0A196SLV6"/>
<dbReference type="Proteomes" id="UP000078348">
    <property type="component" value="Unassembled WGS sequence"/>
</dbReference>
<evidence type="ECO:0000313" key="3">
    <source>
        <dbReference type="EMBL" id="OAO18038.1"/>
    </source>
</evidence>
<dbReference type="OrthoDB" id="19606at2759"/>
<evidence type="ECO:0000256" key="1">
    <source>
        <dbReference type="ARBA" id="ARBA00007558"/>
    </source>
</evidence>
<dbReference type="InterPro" id="IPR006968">
    <property type="entry name" value="RUS_fam"/>
</dbReference>
<protein>
    <recommendedName>
        <fullName evidence="2">Protein root UVB sensitive/RUS domain-containing protein</fullName>
    </recommendedName>
</protein>
<dbReference type="EMBL" id="LXWW01000010">
    <property type="protein sequence ID" value="OAO18038.1"/>
    <property type="molecule type" value="Genomic_DNA"/>
</dbReference>
<evidence type="ECO:0000313" key="4">
    <source>
        <dbReference type="Proteomes" id="UP000078348"/>
    </source>
</evidence>
<dbReference type="InterPro" id="IPR054549">
    <property type="entry name" value="UVB_sens_RUS_dom"/>
</dbReference>
<dbReference type="PANTHER" id="PTHR12770">
    <property type="entry name" value="RUS1 FAMILY PROTEIN C16ORF58"/>
    <property type="match status" value="1"/>
</dbReference>
<evidence type="ECO:0000259" key="2">
    <source>
        <dbReference type="Pfam" id="PF04884"/>
    </source>
</evidence>
<comment type="caution">
    <text evidence="3">The sequence shown here is derived from an EMBL/GenBank/DDBJ whole genome shotgun (WGS) entry which is preliminary data.</text>
</comment>
<dbReference type="PANTHER" id="PTHR12770:SF22">
    <property type="entry name" value="PROTEIN ROOT UVB SENSITIVE 1, CHLOROPLASTIC"/>
    <property type="match status" value="1"/>
</dbReference>
<organism evidence="3 4">
    <name type="scientific">Blastocystis sp. subtype 1 (strain ATCC 50177 / NandII)</name>
    <dbReference type="NCBI Taxonomy" id="478820"/>
    <lineage>
        <taxon>Eukaryota</taxon>
        <taxon>Sar</taxon>
        <taxon>Stramenopiles</taxon>
        <taxon>Bigyra</taxon>
        <taxon>Opalozoa</taxon>
        <taxon>Opalinata</taxon>
        <taxon>Blastocystidae</taxon>
        <taxon>Blastocystis</taxon>
    </lineage>
</organism>
<name>A0A196SLV6_BLAHN</name>
<accession>A0A196SLV6</accession>
<proteinExistence type="inferred from homology"/>
<reference evidence="3 4" key="1">
    <citation type="submission" date="2016-05" db="EMBL/GenBank/DDBJ databases">
        <title>Nuclear genome of Blastocystis sp. subtype 1 NandII.</title>
        <authorList>
            <person name="Gentekaki E."/>
            <person name="Curtis B."/>
            <person name="Stairs C."/>
            <person name="Eme L."/>
            <person name="Herman E."/>
            <person name="Klimes V."/>
            <person name="Arias M.C."/>
            <person name="Elias M."/>
            <person name="Hilliou F."/>
            <person name="Klute M."/>
            <person name="Malik S.-B."/>
            <person name="Pightling A."/>
            <person name="Rachubinski R."/>
            <person name="Salas D."/>
            <person name="Schlacht A."/>
            <person name="Suga H."/>
            <person name="Archibald J."/>
            <person name="Ball S.G."/>
            <person name="Clark G."/>
            <person name="Dacks J."/>
            <person name="Van Der Giezen M."/>
            <person name="Tsaousis A."/>
            <person name="Roger A."/>
        </authorList>
    </citation>
    <scope>NUCLEOTIDE SEQUENCE [LARGE SCALE GENOMIC DNA]</scope>
    <source>
        <strain evidence="4">ATCC 50177 / NandII</strain>
    </source>
</reference>